<organism evidence="1 2">
    <name type="scientific">Candidatus Blackburnbacteria bacterium RIFCSPHIGHO2_02_FULL_44_20</name>
    <dbReference type="NCBI Taxonomy" id="1797516"/>
    <lineage>
        <taxon>Bacteria</taxon>
        <taxon>Candidatus Blackburniibacteriota</taxon>
    </lineage>
</organism>
<evidence type="ECO:0000313" key="1">
    <source>
        <dbReference type="EMBL" id="OGY10333.1"/>
    </source>
</evidence>
<dbReference type="EMBL" id="MHBZ01000037">
    <property type="protein sequence ID" value="OGY10333.1"/>
    <property type="molecule type" value="Genomic_DNA"/>
</dbReference>
<gene>
    <name evidence="1" type="ORF">A3D26_03470</name>
</gene>
<dbReference type="Proteomes" id="UP000178319">
    <property type="component" value="Unassembled WGS sequence"/>
</dbReference>
<protein>
    <submittedName>
        <fullName evidence="1">Uncharacterized protein</fullName>
    </submittedName>
</protein>
<accession>A0A1G1V4Q8</accession>
<dbReference type="AlphaFoldDB" id="A0A1G1V4Q8"/>
<reference evidence="1 2" key="1">
    <citation type="journal article" date="2016" name="Nat. Commun.">
        <title>Thousands of microbial genomes shed light on interconnected biogeochemical processes in an aquifer system.</title>
        <authorList>
            <person name="Anantharaman K."/>
            <person name="Brown C.T."/>
            <person name="Hug L.A."/>
            <person name="Sharon I."/>
            <person name="Castelle C.J."/>
            <person name="Probst A.J."/>
            <person name="Thomas B.C."/>
            <person name="Singh A."/>
            <person name="Wilkins M.J."/>
            <person name="Karaoz U."/>
            <person name="Brodie E.L."/>
            <person name="Williams K.H."/>
            <person name="Hubbard S.S."/>
            <person name="Banfield J.F."/>
        </authorList>
    </citation>
    <scope>NUCLEOTIDE SEQUENCE [LARGE SCALE GENOMIC DNA]</scope>
</reference>
<comment type="caution">
    <text evidence="1">The sequence shown here is derived from an EMBL/GenBank/DDBJ whole genome shotgun (WGS) entry which is preliminary data.</text>
</comment>
<dbReference type="STRING" id="1797516.A3D26_03470"/>
<sequence>MNLACRSLVNHKMGTNKNQVYRRKARGNYQMLMVYHRLATGRHRMVCRMTQGLGSNKYLALGNNSPSPELDMNTQATDHFLPVWGSYTLDNRVSDTGSSGTHNCYPPEEKDMYRPWFPASGKYMLSQGLGSSTESSTQ</sequence>
<name>A0A1G1V4Q8_9BACT</name>
<evidence type="ECO:0000313" key="2">
    <source>
        <dbReference type="Proteomes" id="UP000178319"/>
    </source>
</evidence>
<proteinExistence type="predicted"/>